<dbReference type="PANTHER" id="PTHR43918">
    <property type="entry name" value="ACETYLCHOLINESTERASE"/>
    <property type="match status" value="1"/>
</dbReference>
<comment type="similarity">
    <text evidence="1 4">Belongs to the type-B carboxylesterase/lipase family.</text>
</comment>
<keyword evidence="3" id="KW-1015">Disulfide bond</keyword>
<dbReference type="PROSITE" id="PS00122">
    <property type="entry name" value="CARBOXYLESTERASE_B_1"/>
    <property type="match status" value="1"/>
</dbReference>
<dbReference type="Pfam" id="PF00135">
    <property type="entry name" value="COesterase"/>
    <property type="match status" value="1"/>
</dbReference>
<gene>
    <name evidence="6" type="ORF">K504DRAFT_430857</name>
</gene>
<dbReference type="Gene3D" id="3.40.50.1820">
    <property type="entry name" value="alpha/beta hydrolase"/>
    <property type="match status" value="1"/>
</dbReference>
<feature type="chain" id="PRO_5026376429" description="Carboxylic ester hydrolase" evidence="4">
    <location>
        <begin position="20"/>
        <end position="547"/>
    </location>
</feature>
<evidence type="ECO:0000256" key="1">
    <source>
        <dbReference type="ARBA" id="ARBA00005964"/>
    </source>
</evidence>
<dbReference type="InterPro" id="IPR029058">
    <property type="entry name" value="AB_hydrolase_fold"/>
</dbReference>
<evidence type="ECO:0000256" key="4">
    <source>
        <dbReference type="RuleBase" id="RU361235"/>
    </source>
</evidence>
<organism evidence="6 7">
    <name type="scientific">Pleomassaria siparia CBS 279.74</name>
    <dbReference type="NCBI Taxonomy" id="1314801"/>
    <lineage>
        <taxon>Eukaryota</taxon>
        <taxon>Fungi</taxon>
        <taxon>Dikarya</taxon>
        <taxon>Ascomycota</taxon>
        <taxon>Pezizomycotina</taxon>
        <taxon>Dothideomycetes</taxon>
        <taxon>Pleosporomycetidae</taxon>
        <taxon>Pleosporales</taxon>
        <taxon>Pleomassariaceae</taxon>
        <taxon>Pleomassaria</taxon>
    </lineage>
</organism>
<evidence type="ECO:0000313" key="7">
    <source>
        <dbReference type="Proteomes" id="UP000799428"/>
    </source>
</evidence>
<dbReference type="EC" id="3.1.1.-" evidence="4"/>
<dbReference type="EMBL" id="MU005769">
    <property type="protein sequence ID" value="KAF2710383.1"/>
    <property type="molecule type" value="Genomic_DNA"/>
</dbReference>
<evidence type="ECO:0000256" key="2">
    <source>
        <dbReference type="ARBA" id="ARBA00022801"/>
    </source>
</evidence>
<dbReference type="PRINTS" id="PR00878">
    <property type="entry name" value="CHOLNESTRASE"/>
</dbReference>
<dbReference type="AlphaFoldDB" id="A0A6G1KCM1"/>
<name>A0A6G1KCM1_9PLEO</name>
<dbReference type="InterPro" id="IPR050654">
    <property type="entry name" value="AChE-related_enzymes"/>
</dbReference>
<dbReference type="SUPFAM" id="SSF53474">
    <property type="entry name" value="alpha/beta-Hydrolases"/>
    <property type="match status" value="1"/>
</dbReference>
<proteinExistence type="inferred from homology"/>
<dbReference type="InterPro" id="IPR019826">
    <property type="entry name" value="Carboxylesterase_B_AS"/>
</dbReference>
<dbReference type="InterPro" id="IPR019819">
    <property type="entry name" value="Carboxylesterase_B_CS"/>
</dbReference>
<keyword evidence="7" id="KW-1185">Reference proteome</keyword>
<accession>A0A6G1KCM1</accession>
<evidence type="ECO:0000313" key="6">
    <source>
        <dbReference type="EMBL" id="KAF2710383.1"/>
    </source>
</evidence>
<evidence type="ECO:0000256" key="3">
    <source>
        <dbReference type="ARBA" id="ARBA00023157"/>
    </source>
</evidence>
<feature type="signal peptide" evidence="4">
    <location>
        <begin position="1"/>
        <end position="19"/>
    </location>
</feature>
<dbReference type="InterPro" id="IPR000997">
    <property type="entry name" value="Cholinesterase"/>
</dbReference>
<dbReference type="OrthoDB" id="408631at2759"/>
<keyword evidence="2 4" id="KW-0378">Hydrolase</keyword>
<dbReference type="Proteomes" id="UP000799428">
    <property type="component" value="Unassembled WGS sequence"/>
</dbReference>
<dbReference type="GO" id="GO:0004104">
    <property type="term" value="F:cholinesterase activity"/>
    <property type="evidence" value="ECO:0007669"/>
    <property type="project" value="InterPro"/>
</dbReference>
<sequence length="547" mass="60641">MFFAERMLAFAIAITVVQAHDPVCNFLSAIPTATIREGVIVGTTTSIPGATISVNKFLGIPFASAPTGSARFSVPKPVGNWSTPRETKKFSPACIQVFNPLAQREFIEEVFSTPAPEEGEDCLYLNVFAPKKKWNPLRPYRAVLYWMYGGGLKFGNAGQPLYDGSHFAALEDVIVVSVNYRTNIFGFPFFPVITNLTERNVGLLDQRAGLDWVQRNIRSFGGDAKKVTVFGQSAGSTSTDILLTSYPSNSTPPFHAAIMESGTYAWLPVPNCNNTNYGPWRNLTATLGCNSTDATEAFECVKGKNASEIKHVQEKYGTGIQQACDNITYVSDPRSRRETGNFARVPVISGACVDDGSYYAVKAGPNVTDYFATTFPNKTELRDQVLKAYPMGIEGRVDNITLLSQLITDWEFHCPSLFLSNSSSKFVPTYRYLYNASFPSTRIDDPERWPLKYQGAWHSSEIKVVFDTATGNITKEQRQLTDTMRGAWARFAKDPWSPPLEEWATVGSQEEDVMSFGTDGSGKWGMVKHASGKCDEAWRKFIEDTHL</sequence>
<dbReference type="InterPro" id="IPR002018">
    <property type="entry name" value="CarbesteraseB"/>
</dbReference>
<protein>
    <recommendedName>
        <fullName evidence="4">Carboxylic ester hydrolase</fullName>
        <ecNumber evidence="4">3.1.1.-</ecNumber>
    </recommendedName>
</protein>
<feature type="domain" description="Carboxylesterase type B" evidence="5">
    <location>
        <begin position="32"/>
        <end position="521"/>
    </location>
</feature>
<dbReference type="PROSITE" id="PS00941">
    <property type="entry name" value="CARBOXYLESTERASE_B_2"/>
    <property type="match status" value="1"/>
</dbReference>
<evidence type="ECO:0000259" key="5">
    <source>
        <dbReference type="Pfam" id="PF00135"/>
    </source>
</evidence>
<reference evidence="6" key="1">
    <citation type="journal article" date="2020" name="Stud. Mycol.">
        <title>101 Dothideomycetes genomes: a test case for predicting lifestyles and emergence of pathogens.</title>
        <authorList>
            <person name="Haridas S."/>
            <person name="Albert R."/>
            <person name="Binder M."/>
            <person name="Bloem J."/>
            <person name="Labutti K."/>
            <person name="Salamov A."/>
            <person name="Andreopoulos B."/>
            <person name="Baker S."/>
            <person name="Barry K."/>
            <person name="Bills G."/>
            <person name="Bluhm B."/>
            <person name="Cannon C."/>
            <person name="Castanera R."/>
            <person name="Culley D."/>
            <person name="Daum C."/>
            <person name="Ezra D."/>
            <person name="Gonzalez J."/>
            <person name="Henrissat B."/>
            <person name="Kuo A."/>
            <person name="Liang C."/>
            <person name="Lipzen A."/>
            <person name="Lutzoni F."/>
            <person name="Magnuson J."/>
            <person name="Mondo S."/>
            <person name="Nolan M."/>
            <person name="Ohm R."/>
            <person name="Pangilinan J."/>
            <person name="Park H.-J."/>
            <person name="Ramirez L."/>
            <person name="Alfaro M."/>
            <person name="Sun H."/>
            <person name="Tritt A."/>
            <person name="Yoshinaga Y."/>
            <person name="Zwiers L.-H."/>
            <person name="Turgeon B."/>
            <person name="Goodwin S."/>
            <person name="Spatafora J."/>
            <person name="Crous P."/>
            <person name="Grigoriev I."/>
        </authorList>
    </citation>
    <scope>NUCLEOTIDE SEQUENCE</scope>
    <source>
        <strain evidence="6">CBS 279.74</strain>
    </source>
</reference>
<dbReference type="PANTHER" id="PTHR43918:SF4">
    <property type="entry name" value="CARBOXYLIC ESTER HYDROLASE"/>
    <property type="match status" value="1"/>
</dbReference>
<keyword evidence="4" id="KW-0732">Signal</keyword>